<evidence type="ECO:0000256" key="8">
    <source>
        <dbReference type="ARBA" id="ARBA00023136"/>
    </source>
</evidence>
<reference evidence="12 13" key="1">
    <citation type="journal article" date="2011" name="Stand. Genomic Sci.">
        <title>Complete genome sequence of 'Thioalkalivibrio sulfidophilus' HL-EbGr7.</title>
        <authorList>
            <person name="Muyzer G."/>
            <person name="Sorokin D.Y."/>
            <person name="Mavromatis K."/>
            <person name="Lapidus A."/>
            <person name="Clum A."/>
            <person name="Ivanova N."/>
            <person name="Pati A."/>
            <person name="d'Haeseleer P."/>
            <person name="Woyke T."/>
            <person name="Kyrpides N.C."/>
        </authorList>
    </citation>
    <scope>NUCLEOTIDE SEQUENCE [LARGE SCALE GENOMIC DNA]</scope>
    <source>
        <strain evidence="12 13">HL-EbGR7</strain>
    </source>
</reference>
<evidence type="ECO:0000256" key="1">
    <source>
        <dbReference type="ARBA" id="ARBA00004651"/>
    </source>
</evidence>
<dbReference type="Proteomes" id="UP000002383">
    <property type="component" value="Chromosome"/>
</dbReference>
<keyword evidence="3" id="KW-0813">Transport</keyword>
<name>B8GTK9_THISH</name>
<keyword evidence="5 10" id="KW-0812">Transmembrane</keyword>
<dbReference type="InterPro" id="IPR047055">
    <property type="entry name" value="MotA-like"/>
</dbReference>
<proteinExistence type="inferred from homology"/>
<dbReference type="PROSITE" id="PS01307">
    <property type="entry name" value="MOTA"/>
    <property type="match status" value="1"/>
</dbReference>
<dbReference type="Pfam" id="PF01618">
    <property type="entry name" value="MotA_ExbB"/>
    <property type="match status" value="1"/>
</dbReference>
<dbReference type="EMBL" id="CP001339">
    <property type="protein sequence ID" value="ACL73103.1"/>
    <property type="molecule type" value="Genomic_DNA"/>
</dbReference>
<sequence length="277" mass="31175" precursor="true">MNPSTALGMIGGVLILVSVIAFTSQDLGVFINLPGLGIVLGGTLAATLLSYPLHEVLHVWRVFIVVLRNERYYFREDMDEIVEVSKLWFNGNLAAVQRRLETIRNPYLRTGVQLVIDDTPMEDISDLLQWRLARLRAREHAEAQVFRTMATYAPAFGMLGTLIGLINMLFATQTNDFAVIAVNLGVALITTFYGIVLANLVFRPIATKLERRTEERVMLMNMVLEGVTLMRKGRSPAYIRETLKSFMEHHRDEIRQEMPNGNGAEKPAAGSKRTGRR</sequence>
<dbReference type="OrthoDB" id="9806929at2"/>
<gene>
    <name evidence="12" type="ordered locus">Tgr7_2023</name>
</gene>
<evidence type="ECO:0000256" key="2">
    <source>
        <dbReference type="ARBA" id="ARBA00008038"/>
    </source>
</evidence>
<protein>
    <submittedName>
        <fullName evidence="12">MotA/TolQ/ExbB proton channel</fullName>
    </submittedName>
</protein>
<evidence type="ECO:0000256" key="3">
    <source>
        <dbReference type="ARBA" id="ARBA00022448"/>
    </source>
</evidence>
<keyword evidence="7 10" id="KW-1133">Transmembrane helix</keyword>
<dbReference type="HOGENOM" id="CLU_079895_1_0_6"/>
<dbReference type="PANTHER" id="PTHR30433:SF2">
    <property type="entry name" value="MOTILITY PROTEIN A"/>
    <property type="match status" value="1"/>
</dbReference>
<keyword evidence="13" id="KW-1185">Reference proteome</keyword>
<dbReference type="GO" id="GO:0005886">
    <property type="term" value="C:plasma membrane"/>
    <property type="evidence" value="ECO:0007669"/>
    <property type="project" value="UniProtKB-SubCell"/>
</dbReference>
<comment type="subcellular location">
    <subcellularLocation>
        <location evidence="1">Cell membrane</location>
        <topology evidence="1">Multi-pass membrane protein</topology>
    </subcellularLocation>
</comment>
<dbReference type="GO" id="GO:0071978">
    <property type="term" value="P:bacterial-type flagellum-dependent swarming motility"/>
    <property type="evidence" value="ECO:0007669"/>
    <property type="project" value="InterPro"/>
</dbReference>
<feature type="transmembrane region" description="Helical" evidence="10">
    <location>
        <begin position="177"/>
        <end position="202"/>
    </location>
</feature>
<evidence type="ECO:0000256" key="9">
    <source>
        <dbReference type="SAM" id="MobiDB-lite"/>
    </source>
</evidence>
<feature type="transmembrane region" description="Helical" evidence="10">
    <location>
        <begin position="31"/>
        <end position="51"/>
    </location>
</feature>
<evidence type="ECO:0000259" key="11">
    <source>
        <dbReference type="Pfam" id="PF01618"/>
    </source>
</evidence>
<dbReference type="PANTHER" id="PTHR30433">
    <property type="entry name" value="CHEMOTAXIS PROTEIN MOTA"/>
    <property type="match status" value="1"/>
</dbReference>
<feature type="region of interest" description="Disordered" evidence="9">
    <location>
        <begin position="254"/>
        <end position="277"/>
    </location>
</feature>
<accession>B8GTK9</accession>
<dbReference type="InterPro" id="IPR000540">
    <property type="entry name" value="Flag_MotA_CS"/>
</dbReference>
<keyword evidence="6" id="KW-0283">Flagellar rotation</keyword>
<dbReference type="STRING" id="396588.Tgr7_2023"/>
<dbReference type="GO" id="GO:0006935">
    <property type="term" value="P:chemotaxis"/>
    <property type="evidence" value="ECO:0007669"/>
    <property type="project" value="InterPro"/>
</dbReference>
<dbReference type="RefSeq" id="WP_012638582.1">
    <property type="nucleotide sequence ID" value="NC_011901.1"/>
</dbReference>
<dbReference type="KEGG" id="tgr:Tgr7_2023"/>
<keyword evidence="8 10" id="KW-0472">Membrane</keyword>
<organism evidence="12 13">
    <name type="scientific">Thioalkalivibrio sulfidiphilus (strain HL-EbGR7)</name>
    <dbReference type="NCBI Taxonomy" id="396588"/>
    <lineage>
        <taxon>Bacteria</taxon>
        <taxon>Pseudomonadati</taxon>
        <taxon>Pseudomonadota</taxon>
        <taxon>Gammaproteobacteria</taxon>
        <taxon>Chromatiales</taxon>
        <taxon>Ectothiorhodospiraceae</taxon>
        <taxon>Thioalkalivibrio</taxon>
    </lineage>
</organism>
<evidence type="ECO:0000256" key="7">
    <source>
        <dbReference type="ARBA" id="ARBA00022989"/>
    </source>
</evidence>
<evidence type="ECO:0000313" key="13">
    <source>
        <dbReference type="Proteomes" id="UP000002383"/>
    </source>
</evidence>
<dbReference type="AlphaFoldDB" id="B8GTK9"/>
<evidence type="ECO:0000256" key="4">
    <source>
        <dbReference type="ARBA" id="ARBA00022475"/>
    </source>
</evidence>
<evidence type="ECO:0000256" key="6">
    <source>
        <dbReference type="ARBA" id="ARBA00022779"/>
    </source>
</evidence>
<evidence type="ECO:0000313" key="12">
    <source>
        <dbReference type="EMBL" id="ACL73103.1"/>
    </source>
</evidence>
<comment type="similarity">
    <text evidence="2">Belongs to the MotA family.</text>
</comment>
<evidence type="ECO:0000256" key="10">
    <source>
        <dbReference type="SAM" id="Phobius"/>
    </source>
</evidence>
<dbReference type="InterPro" id="IPR002898">
    <property type="entry name" value="MotA_ExbB_proton_chnl"/>
</dbReference>
<feature type="transmembrane region" description="Helical" evidence="10">
    <location>
        <begin position="152"/>
        <end position="171"/>
    </location>
</feature>
<keyword evidence="4" id="KW-1003">Cell membrane</keyword>
<feature type="domain" description="MotA/TolQ/ExbB proton channel" evidence="11">
    <location>
        <begin position="101"/>
        <end position="221"/>
    </location>
</feature>
<dbReference type="eggNOG" id="COG1291">
    <property type="taxonomic scope" value="Bacteria"/>
</dbReference>
<evidence type="ECO:0000256" key="5">
    <source>
        <dbReference type="ARBA" id="ARBA00022692"/>
    </source>
</evidence>